<comment type="caution">
    <text evidence="7">The sequence shown here is derived from an EMBL/GenBank/DDBJ whole genome shotgun (WGS) entry which is preliminary data.</text>
</comment>
<dbReference type="SUPFAM" id="SSF64397">
    <property type="entry name" value="Hsp33 domain"/>
    <property type="match status" value="1"/>
</dbReference>
<keyword evidence="8" id="KW-1185">Reference proteome</keyword>
<organism evidence="7 8">
    <name type="scientific">Ornithinibacillus halotolerans</name>
    <dbReference type="NCBI Taxonomy" id="1274357"/>
    <lineage>
        <taxon>Bacteria</taxon>
        <taxon>Bacillati</taxon>
        <taxon>Bacillota</taxon>
        <taxon>Bacilli</taxon>
        <taxon>Bacillales</taxon>
        <taxon>Bacillaceae</taxon>
        <taxon>Ornithinibacillus</taxon>
    </lineage>
</organism>
<gene>
    <name evidence="6 7" type="primary">hslO</name>
    <name evidence="7" type="ORF">GCM10008025_13700</name>
</gene>
<dbReference type="EMBL" id="BMEY01000005">
    <property type="protein sequence ID" value="GGA71038.1"/>
    <property type="molecule type" value="Genomic_DNA"/>
</dbReference>
<dbReference type="NCBIfam" id="NF001033">
    <property type="entry name" value="PRK00114.1"/>
    <property type="match status" value="1"/>
</dbReference>
<dbReference type="PANTHER" id="PTHR30111:SF1">
    <property type="entry name" value="33 KDA CHAPERONIN"/>
    <property type="match status" value="1"/>
</dbReference>
<keyword evidence="2 6" id="KW-0862">Zinc</keyword>
<proteinExistence type="inferred from homology"/>
<evidence type="ECO:0000256" key="3">
    <source>
        <dbReference type="ARBA" id="ARBA00023157"/>
    </source>
</evidence>
<evidence type="ECO:0000256" key="1">
    <source>
        <dbReference type="ARBA" id="ARBA00022490"/>
    </source>
</evidence>
<keyword evidence="5 6" id="KW-0676">Redox-active center</keyword>
<sequence length="290" mass="31516">MSDYLIRGTALDGMVRAFAIRSTKMVEEARRRQDTWATASAAMGRTMTISAMMAAMLKGDNSITVKVEGGGPIGAIVVDANAKGEVRAYVTNPHVDFDLNEKGKLDVRRAVGTTGSLSIVKDLGLRDFFTGQVPIVSGEISEDFTYYFATSEQVPSAVGAGVLVNPDLTILASGGFIVQVMPGADDTAIGQLEERIQSFPPISSLVREGKTPEEILELLFKDGGLKIHEKMPVQFKCKCSKERLANAIIGLGKDEIKQMIEEDHGAEASCHFCNETYRFSEEELESLIQE</sequence>
<reference evidence="7" key="2">
    <citation type="submission" date="2020-09" db="EMBL/GenBank/DDBJ databases">
        <authorList>
            <person name="Sun Q."/>
            <person name="Zhou Y."/>
        </authorList>
    </citation>
    <scope>NUCLEOTIDE SEQUENCE</scope>
    <source>
        <strain evidence="7">CGMCC 1.12408</strain>
    </source>
</reference>
<name>A0A916W6S8_9BACI</name>
<dbReference type="InterPro" id="IPR016153">
    <property type="entry name" value="Heat_shock_Hsp33_N"/>
</dbReference>
<dbReference type="GO" id="GO:0042026">
    <property type="term" value="P:protein refolding"/>
    <property type="evidence" value="ECO:0007669"/>
    <property type="project" value="TreeGrafter"/>
</dbReference>
<dbReference type="HAMAP" id="MF_00117">
    <property type="entry name" value="HslO"/>
    <property type="match status" value="1"/>
</dbReference>
<evidence type="ECO:0000256" key="4">
    <source>
        <dbReference type="ARBA" id="ARBA00023186"/>
    </source>
</evidence>
<dbReference type="PIRSF" id="PIRSF005261">
    <property type="entry name" value="Heat_shock_Hsp33"/>
    <property type="match status" value="1"/>
</dbReference>
<dbReference type="InterPro" id="IPR016154">
    <property type="entry name" value="Heat_shock_Hsp33_C"/>
</dbReference>
<dbReference type="RefSeq" id="WP_188383931.1">
    <property type="nucleotide sequence ID" value="NZ_BMEY01000005.1"/>
</dbReference>
<comment type="subcellular location">
    <subcellularLocation>
        <location evidence="6">Cytoplasm</location>
    </subcellularLocation>
</comment>
<dbReference type="Proteomes" id="UP000613512">
    <property type="component" value="Unassembled WGS sequence"/>
</dbReference>
<feature type="disulfide bond" description="Redox-active" evidence="6">
    <location>
        <begin position="237"/>
        <end position="239"/>
    </location>
</feature>
<dbReference type="PANTHER" id="PTHR30111">
    <property type="entry name" value="33 KDA CHAPERONIN"/>
    <property type="match status" value="1"/>
</dbReference>
<comment type="PTM">
    <text evidence="6">Under oxidizing conditions two disulfide bonds are formed involving the reactive cysteines. Under reducing conditions zinc is bound to the reactive cysteines and the protein is inactive.</text>
</comment>
<evidence type="ECO:0000313" key="7">
    <source>
        <dbReference type="EMBL" id="GGA71038.1"/>
    </source>
</evidence>
<dbReference type="GO" id="GO:0044183">
    <property type="term" value="F:protein folding chaperone"/>
    <property type="evidence" value="ECO:0007669"/>
    <property type="project" value="TreeGrafter"/>
</dbReference>
<dbReference type="InterPro" id="IPR000397">
    <property type="entry name" value="Heat_shock_Hsp33"/>
</dbReference>
<dbReference type="GO" id="GO:0051082">
    <property type="term" value="F:unfolded protein binding"/>
    <property type="evidence" value="ECO:0007669"/>
    <property type="project" value="UniProtKB-UniRule"/>
</dbReference>
<protein>
    <recommendedName>
        <fullName evidence="6">33 kDa chaperonin</fullName>
    </recommendedName>
    <alternativeName>
        <fullName evidence="6">Heat shock protein 33 homolog</fullName>
        <shortName evidence="6">HSP33</shortName>
    </alternativeName>
</protein>
<evidence type="ECO:0000313" key="8">
    <source>
        <dbReference type="Proteomes" id="UP000613512"/>
    </source>
</evidence>
<feature type="disulfide bond" description="Redox-active" evidence="6">
    <location>
        <begin position="270"/>
        <end position="273"/>
    </location>
</feature>
<dbReference type="Pfam" id="PF01430">
    <property type="entry name" value="HSP33"/>
    <property type="match status" value="1"/>
</dbReference>
<dbReference type="Gene3D" id="3.90.1280.10">
    <property type="entry name" value="HSP33 redox switch-like"/>
    <property type="match status" value="1"/>
</dbReference>
<keyword evidence="1 6" id="KW-0963">Cytoplasm</keyword>
<evidence type="ECO:0000256" key="6">
    <source>
        <dbReference type="HAMAP-Rule" id="MF_00117"/>
    </source>
</evidence>
<dbReference type="CDD" id="cd00498">
    <property type="entry name" value="Hsp33"/>
    <property type="match status" value="1"/>
</dbReference>
<dbReference type="Gene3D" id="3.55.30.10">
    <property type="entry name" value="Hsp33 domain"/>
    <property type="match status" value="1"/>
</dbReference>
<evidence type="ECO:0000256" key="5">
    <source>
        <dbReference type="ARBA" id="ARBA00023284"/>
    </source>
</evidence>
<reference evidence="7" key="1">
    <citation type="journal article" date="2014" name="Int. J. Syst. Evol. Microbiol.">
        <title>Complete genome sequence of Corynebacterium casei LMG S-19264T (=DSM 44701T), isolated from a smear-ripened cheese.</title>
        <authorList>
            <consortium name="US DOE Joint Genome Institute (JGI-PGF)"/>
            <person name="Walter F."/>
            <person name="Albersmeier A."/>
            <person name="Kalinowski J."/>
            <person name="Ruckert C."/>
        </authorList>
    </citation>
    <scope>NUCLEOTIDE SEQUENCE</scope>
    <source>
        <strain evidence="7">CGMCC 1.12408</strain>
    </source>
</reference>
<accession>A0A916W6S8</accession>
<keyword evidence="3 6" id="KW-1015">Disulfide bond</keyword>
<dbReference type="SUPFAM" id="SSF118352">
    <property type="entry name" value="HSP33 redox switch-like"/>
    <property type="match status" value="1"/>
</dbReference>
<keyword evidence="4 6" id="KW-0143">Chaperone</keyword>
<comment type="function">
    <text evidence="6">Redox regulated molecular chaperone. Protects both thermally unfolding and oxidatively damaged proteins from irreversible aggregation. Plays an important role in the bacterial defense system toward oxidative stress.</text>
</comment>
<evidence type="ECO:0000256" key="2">
    <source>
        <dbReference type="ARBA" id="ARBA00022833"/>
    </source>
</evidence>
<dbReference type="AlphaFoldDB" id="A0A916W6S8"/>
<comment type="similarity">
    <text evidence="6">Belongs to the HSP33 family.</text>
</comment>
<dbReference type="GO" id="GO:0005737">
    <property type="term" value="C:cytoplasm"/>
    <property type="evidence" value="ECO:0007669"/>
    <property type="project" value="UniProtKB-SubCell"/>
</dbReference>